<accession>A0ABU2LYW1</accession>
<dbReference type="Pfam" id="PF12802">
    <property type="entry name" value="MarR_2"/>
    <property type="match status" value="1"/>
</dbReference>
<dbReference type="SMART" id="SM00347">
    <property type="entry name" value="HTH_MARR"/>
    <property type="match status" value="1"/>
</dbReference>
<dbReference type="InterPro" id="IPR050832">
    <property type="entry name" value="Bact_Acetyltransf"/>
</dbReference>
<dbReference type="Proteomes" id="UP001183420">
    <property type="component" value="Unassembled WGS sequence"/>
</dbReference>
<evidence type="ECO:0000256" key="1">
    <source>
        <dbReference type="ARBA" id="ARBA00022679"/>
    </source>
</evidence>
<dbReference type="PANTHER" id="PTHR43877">
    <property type="entry name" value="AMINOALKYLPHOSPHONATE N-ACETYLTRANSFERASE-RELATED-RELATED"/>
    <property type="match status" value="1"/>
</dbReference>
<dbReference type="InterPro" id="IPR000835">
    <property type="entry name" value="HTH_MarR-typ"/>
</dbReference>
<comment type="caution">
    <text evidence="8">The sequence shown here is derived from an EMBL/GenBank/DDBJ whole genome shotgun (WGS) entry which is preliminary data.</text>
</comment>
<dbReference type="PANTHER" id="PTHR43877:SF2">
    <property type="entry name" value="AMINOALKYLPHOSPHONATE N-ACETYLTRANSFERASE-RELATED"/>
    <property type="match status" value="1"/>
</dbReference>
<dbReference type="RefSeq" id="WP_311602702.1">
    <property type="nucleotide sequence ID" value="NZ_JAVREM010000057.1"/>
</dbReference>
<dbReference type="Pfam" id="PF00583">
    <property type="entry name" value="Acetyltransf_1"/>
    <property type="match status" value="1"/>
</dbReference>
<dbReference type="PROSITE" id="PS01117">
    <property type="entry name" value="HTH_MARR_1"/>
    <property type="match status" value="1"/>
</dbReference>
<evidence type="ECO:0000256" key="2">
    <source>
        <dbReference type="ARBA" id="ARBA00023015"/>
    </source>
</evidence>
<feature type="domain" description="N-acetyltransferase" evidence="7">
    <location>
        <begin position="154"/>
        <end position="295"/>
    </location>
</feature>
<sequence length="304" mass="33427">MESTQPTQQDVAAVRRFNRFFTRRVGVLSDRYLQRARPLGQARLLFEVASAATQRELRERLGLDAGQLSRMLASLESQSLVRTRPDPADRRRRAVELTARGRRELAEQNRRADEFAAGMLTGLTDDQRARLLDSLTTAERLLRLAACTVEAPADPASAAARQCLAAYAAELDERFPEGYDPAVLVTPAQVSGDAGVFALAHDEDRPAGCGAVRDLGDGVGELRHLWIAPHARGLGLGRRLLSELERLAADRGHRVLRLGTHPVLTEAIALYRGAGYREVPSYGPDDPYSLLCFERELPSGRLAP</sequence>
<evidence type="ECO:0000259" key="7">
    <source>
        <dbReference type="PROSITE" id="PS51186"/>
    </source>
</evidence>
<evidence type="ECO:0000259" key="6">
    <source>
        <dbReference type="PROSITE" id="PS50995"/>
    </source>
</evidence>
<evidence type="ECO:0000256" key="3">
    <source>
        <dbReference type="ARBA" id="ARBA00023125"/>
    </source>
</evidence>
<protein>
    <submittedName>
        <fullName evidence="8">MarR family winged helix-turn-helix transcriptional regulator</fullName>
    </submittedName>
</protein>
<dbReference type="InterPro" id="IPR000182">
    <property type="entry name" value="GNAT_dom"/>
</dbReference>
<keyword evidence="3" id="KW-0238">DNA-binding</keyword>
<dbReference type="EMBL" id="JAVREM010000057">
    <property type="protein sequence ID" value="MDT0322198.1"/>
    <property type="molecule type" value="Genomic_DNA"/>
</dbReference>
<dbReference type="SUPFAM" id="SSF55729">
    <property type="entry name" value="Acyl-CoA N-acyltransferases (Nat)"/>
    <property type="match status" value="1"/>
</dbReference>
<dbReference type="SUPFAM" id="SSF46785">
    <property type="entry name" value="Winged helix' DNA-binding domain"/>
    <property type="match status" value="1"/>
</dbReference>
<keyword evidence="1" id="KW-0808">Transferase</keyword>
<dbReference type="PROSITE" id="PS51186">
    <property type="entry name" value="GNAT"/>
    <property type="match status" value="1"/>
</dbReference>
<dbReference type="InterPro" id="IPR036388">
    <property type="entry name" value="WH-like_DNA-bd_sf"/>
</dbReference>
<feature type="domain" description="HTH marR-type" evidence="6">
    <location>
        <begin position="1"/>
        <end position="140"/>
    </location>
</feature>
<reference evidence="9" key="1">
    <citation type="submission" date="2023-07" db="EMBL/GenBank/DDBJ databases">
        <title>30 novel species of actinomycetes from the DSMZ collection.</title>
        <authorList>
            <person name="Nouioui I."/>
        </authorList>
    </citation>
    <scope>NUCLEOTIDE SEQUENCE [LARGE SCALE GENOMIC DNA]</scope>
    <source>
        <strain evidence="9">DSM 44918</strain>
    </source>
</reference>
<evidence type="ECO:0000256" key="4">
    <source>
        <dbReference type="ARBA" id="ARBA00023163"/>
    </source>
</evidence>
<organism evidence="8 9">
    <name type="scientific">Streptomyces millisiae</name>
    <dbReference type="NCBI Taxonomy" id="3075542"/>
    <lineage>
        <taxon>Bacteria</taxon>
        <taxon>Bacillati</taxon>
        <taxon>Actinomycetota</taxon>
        <taxon>Actinomycetes</taxon>
        <taxon>Kitasatosporales</taxon>
        <taxon>Streptomycetaceae</taxon>
        <taxon>Streptomyces</taxon>
    </lineage>
</organism>
<dbReference type="Gene3D" id="3.40.630.30">
    <property type="match status" value="1"/>
</dbReference>
<proteinExistence type="predicted"/>
<name>A0ABU2LYW1_9ACTN</name>
<evidence type="ECO:0000313" key="9">
    <source>
        <dbReference type="Proteomes" id="UP001183420"/>
    </source>
</evidence>
<evidence type="ECO:0000313" key="8">
    <source>
        <dbReference type="EMBL" id="MDT0322198.1"/>
    </source>
</evidence>
<keyword evidence="4" id="KW-0804">Transcription</keyword>
<dbReference type="PROSITE" id="PS50995">
    <property type="entry name" value="HTH_MARR_2"/>
    <property type="match status" value="1"/>
</dbReference>
<dbReference type="Gene3D" id="1.10.10.10">
    <property type="entry name" value="Winged helix-like DNA-binding domain superfamily/Winged helix DNA-binding domain"/>
    <property type="match status" value="1"/>
</dbReference>
<keyword evidence="9" id="KW-1185">Reference proteome</keyword>
<gene>
    <name evidence="8" type="ORF">RNC47_28100</name>
</gene>
<dbReference type="InterPro" id="IPR016181">
    <property type="entry name" value="Acyl_CoA_acyltransferase"/>
</dbReference>
<keyword evidence="2" id="KW-0805">Transcription regulation</keyword>
<evidence type="ECO:0000256" key="5">
    <source>
        <dbReference type="ARBA" id="ARBA00023315"/>
    </source>
</evidence>
<dbReference type="InterPro" id="IPR023187">
    <property type="entry name" value="Tscrpt_reg_MarR-type_CS"/>
</dbReference>
<keyword evidence="5" id="KW-0012">Acyltransferase</keyword>
<dbReference type="InterPro" id="IPR036390">
    <property type="entry name" value="WH_DNA-bd_sf"/>
</dbReference>